<protein>
    <submittedName>
        <fullName evidence="1">Uncharacterized protein</fullName>
    </submittedName>
</protein>
<accession>F2TC49</accession>
<dbReference type="EMBL" id="GG749423">
    <property type="protein sequence ID" value="EGE80812.1"/>
    <property type="molecule type" value="Genomic_DNA"/>
</dbReference>
<dbReference type="OrthoDB" id="10379770at2759"/>
<dbReference type="AlphaFoldDB" id="F2TC49"/>
<sequence length="129" mass="13932">MAHCERGVCEGFAVHSRKLSKLLEPGCAQHNSYWMTGVITNNSEAGSHCLAERRVVLSISLVTRIASRKRELSSQEGQHEGRLPRLNCKRAPGCHFRGNFVACCGFAGEAPGANRAVKRLAGISNSVVA</sequence>
<dbReference type="Proteomes" id="UP000007802">
    <property type="component" value="Unassembled WGS sequence"/>
</dbReference>
<gene>
    <name evidence="1" type="ORF">BDDG_03753</name>
</gene>
<proteinExistence type="predicted"/>
<dbReference type="HOGENOM" id="CLU_1948256_0_0_1"/>
<evidence type="ECO:0000313" key="1">
    <source>
        <dbReference type="EMBL" id="EGE80812.1"/>
    </source>
</evidence>
<name>F2TC49_AJEDA</name>
<reference evidence="1" key="1">
    <citation type="submission" date="2010-03" db="EMBL/GenBank/DDBJ databases">
        <title>Annotation of Blastomyces dermatitidis strain ATCC 18188.</title>
        <authorList>
            <consortium name="The Broad Institute Genome Sequencing Platform"/>
            <consortium name="Broad Institute Genome Sequencing Center for Infectious Disease."/>
            <person name="Cuomo C."/>
            <person name="Klein B."/>
            <person name="Sullivan T."/>
            <person name="Heitman J."/>
            <person name="Young S."/>
            <person name="Zeng Q."/>
            <person name="Gargeya S."/>
            <person name="Alvarado L."/>
            <person name="Berlin A.M."/>
            <person name="Chapman S.B."/>
            <person name="Chen Z."/>
            <person name="Freedman E."/>
            <person name="Gellesch M."/>
            <person name="Goldberg J."/>
            <person name="Griggs A."/>
            <person name="Gujja S."/>
            <person name="Heilman E."/>
            <person name="Heiman D."/>
            <person name="Howarth C."/>
            <person name="Mehta T."/>
            <person name="Neiman D."/>
            <person name="Pearson M."/>
            <person name="Roberts A."/>
            <person name="Saif S."/>
            <person name="Shea T."/>
            <person name="Shenoy N."/>
            <person name="Sisk P."/>
            <person name="Stolte C."/>
            <person name="Sykes S."/>
            <person name="White J."/>
            <person name="Yandava C."/>
            <person name="Haas B."/>
            <person name="Nusbaum C."/>
            <person name="Birren B."/>
        </authorList>
    </citation>
    <scope>NUCLEOTIDE SEQUENCE [LARGE SCALE GENOMIC DNA]</scope>
    <source>
        <strain evidence="1">ATCC 18188</strain>
    </source>
</reference>
<organism evidence="1">
    <name type="scientific">Ajellomyces dermatitidis (strain ATCC 18188 / CBS 674.68)</name>
    <name type="common">Blastomyces dermatitidis</name>
    <dbReference type="NCBI Taxonomy" id="653446"/>
    <lineage>
        <taxon>Eukaryota</taxon>
        <taxon>Fungi</taxon>
        <taxon>Dikarya</taxon>
        <taxon>Ascomycota</taxon>
        <taxon>Pezizomycotina</taxon>
        <taxon>Eurotiomycetes</taxon>
        <taxon>Eurotiomycetidae</taxon>
        <taxon>Onygenales</taxon>
        <taxon>Ajellomycetaceae</taxon>
        <taxon>Blastomyces</taxon>
    </lineage>
</organism>